<proteinExistence type="inferred from homology"/>
<evidence type="ECO:0000256" key="2">
    <source>
        <dbReference type="ARBA" id="ARBA00022448"/>
    </source>
</evidence>
<accession>A0AAV0AWT0</accession>
<comment type="similarity">
    <text evidence="7">Belongs to the major facilitator superfamily. DHA1 family. Polyamines/proton antiporter (TC 2.A.1.2.16) subfamily.</text>
</comment>
<comment type="subcellular location">
    <subcellularLocation>
        <location evidence="1">Cell membrane</location>
        <topology evidence="1">Multi-pass membrane protein</topology>
    </subcellularLocation>
</comment>
<feature type="transmembrane region" description="Helical" evidence="8">
    <location>
        <begin position="187"/>
        <end position="208"/>
    </location>
</feature>
<evidence type="ECO:0000256" key="4">
    <source>
        <dbReference type="ARBA" id="ARBA00022692"/>
    </source>
</evidence>
<evidence type="ECO:0000256" key="5">
    <source>
        <dbReference type="ARBA" id="ARBA00022989"/>
    </source>
</evidence>
<dbReference type="SUPFAM" id="SSF103473">
    <property type="entry name" value="MFS general substrate transporter"/>
    <property type="match status" value="1"/>
</dbReference>
<feature type="transmembrane region" description="Helical" evidence="8">
    <location>
        <begin position="333"/>
        <end position="352"/>
    </location>
</feature>
<feature type="transmembrane region" description="Helical" evidence="8">
    <location>
        <begin position="474"/>
        <end position="500"/>
    </location>
</feature>
<sequence>MEPIDLSRLLPPSGRFSGNPYSTPQSARSIVTPISVASALSIGNLSDIGDDNFKKPLIKPQGKGYKQEFNTYIIEWNDNLPDPDNPIHWHANKKFYIGVTLLSMTFITLLNGSYLNPSIVDSDSDLKNNHIGLFFSAIFGLGAAISPLLLGPLSEIYGRIWVLRIGLFVFTFFNLMCVFSQTKGIIILLRFIAGFGAGAPLSVTQAIFSDIFTKEERKRFMAINSLSSILAPTAGSIIGGFVGAYSTWRAVYWTTAVITVMHQALSFLVLVETYTPILIERKAEQLRLKLAESGETNFEVATSFDKKEHVYKLGKITTKSLLRSVRLYFTEPILVLLTFHYLVIYSLYYMAISALRALNPIESRRSLTVSQGFSYFSILCGACMASMVATRRLGQLCSYLGIIKGDIDSPEYKFRCTFPGVGVLLPIGFLLFGLTCTMRMQLGYLLLFNLGAFIIGFGMITAARSCSSYVLKIYHIHAASASAAVAFPRRALAFIIAISGSRIIRKVGLEKVTIALLGSSFLISCPSAILLWIFGSKLRKAGTYNKAS</sequence>
<dbReference type="InterPro" id="IPR020846">
    <property type="entry name" value="MFS_dom"/>
</dbReference>
<organism evidence="10 11">
    <name type="scientific">Phakopsora pachyrhizi</name>
    <name type="common">Asian soybean rust disease fungus</name>
    <dbReference type="NCBI Taxonomy" id="170000"/>
    <lineage>
        <taxon>Eukaryota</taxon>
        <taxon>Fungi</taxon>
        <taxon>Dikarya</taxon>
        <taxon>Basidiomycota</taxon>
        <taxon>Pucciniomycotina</taxon>
        <taxon>Pucciniomycetes</taxon>
        <taxon>Pucciniales</taxon>
        <taxon>Phakopsoraceae</taxon>
        <taxon>Phakopsora</taxon>
    </lineage>
</organism>
<evidence type="ECO:0000256" key="8">
    <source>
        <dbReference type="SAM" id="Phobius"/>
    </source>
</evidence>
<dbReference type="InterPro" id="IPR011701">
    <property type="entry name" value="MFS"/>
</dbReference>
<evidence type="ECO:0000256" key="6">
    <source>
        <dbReference type="ARBA" id="ARBA00023136"/>
    </source>
</evidence>
<feature type="transmembrane region" description="Helical" evidence="8">
    <location>
        <begin position="250"/>
        <end position="271"/>
    </location>
</feature>
<keyword evidence="4 8" id="KW-0812">Transmembrane</keyword>
<name>A0AAV0AWT0_PHAPC</name>
<keyword evidence="5 8" id="KW-1133">Transmembrane helix</keyword>
<feature type="domain" description="Major facilitator superfamily (MFS) profile" evidence="9">
    <location>
        <begin position="97"/>
        <end position="543"/>
    </location>
</feature>
<feature type="transmembrane region" description="Helical" evidence="8">
    <location>
        <begin position="441"/>
        <end position="462"/>
    </location>
</feature>
<keyword evidence="11" id="KW-1185">Reference proteome</keyword>
<dbReference type="PROSITE" id="PS50850">
    <property type="entry name" value="MFS"/>
    <property type="match status" value="1"/>
</dbReference>
<dbReference type="GO" id="GO:0022857">
    <property type="term" value="F:transmembrane transporter activity"/>
    <property type="evidence" value="ECO:0007669"/>
    <property type="project" value="InterPro"/>
</dbReference>
<keyword evidence="3" id="KW-1003">Cell membrane</keyword>
<dbReference type="GO" id="GO:0005886">
    <property type="term" value="C:plasma membrane"/>
    <property type="evidence" value="ECO:0007669"/>
    <property type="project" value="UniProtKB-SubCell"/>
</dbReference>
<reference evidence="10" key="1">
    <citation type="submission" date="2022-06" db="EMBL/GenBank/DDBJ databases">
        <authorList>
            <consortium name="SYNGENTA / RWTH Aachen University"/>
        </authorList>
    </citation>
    <scope>NUCLEOTIDE SEQUENCE</scope>
</reference>
<feature type="transmembrane region" description="Helical" evidence="8">
    <location>
        <begin position="372"/>
        <end position="393"/>
    </location>
</feature>
<feature type="transmembrane region" description="Helical" evidence="8">
    <location>
        <begin position="414"/>
        <end position="435"/>
    </location>
</feature>
<evidence type="ECO:0000256" key="3">
    <source>
        <dbReference type="ARBA" id="ARBA00022475"/>
    </source>
</evidence>
<evidence type="ECO:0000259" key="9">
    <source>
        <dbReference type="PROSITE" id="PS50850"/>
    </source>
</evidence>
<evidence type="ECO:0000313" key="10">
    <source>
        <dbReference type="EMBL" id="CAH7673263.1"/>
    </source>
</evidence>
<feature type="transmembrane region" description="Helical" evidence="8">
    <location>
        <begin position="220"/>
        <end position="244"/>
    </location>
</feature>
<dbReference type="InterPro" id="IPR036259">
    <property type="entry name" value="MFS_trans_sf"/>
</dbReference>
<keyword evidence="6 8" id="KW-0472">Membrane</keyword>
<evidence type="ECO:0000256" key="1">
    <source>
        <dbReference type="ARBA" id="ARBA00004651"/>
    </source>
</evidence>
<feature type="transmembrane region" description="Helical" evidence="8">
    <location>
        <begin position="130"/>
        <end position="150"/>
    </location>
</feature>
<dbReference type="AlphaFoldDB" id="A0AAV0AWT0"/>
<keyword evidence="2" id="KW-0813">Transport</keyword>
<feature type="transmembrane region" description="Helical" evidence="8">
    <location>
        <begin position="95"/>
        <end position="115"/>
    </location>
</feature>
<evidence type="ECO:0000256" key="7">
    <source>
        <dbReference type="ARBA" id="ARBA00038459"/>
    </source>
</evidence>
<dbReference type="EMBL" id="CALTRL010001649">
    <property type="protein sequence ID" value="CAH7673263.1"/>
    <property type="molecule type" value="Genomic_DNA"/>
</dbReference>
<feature type="transmembrane region" description="Helical" evidence="8">
    <location>
        <begin position="162"/>
        <end position="181"/>
    </location>
</feature>
<comment type="caution">
    <text evidence="10">The sequence shown here is derived from an EMBL/GenBank/DDBJ whole genome shotgun (WGS) entry which is preliminary data.</text>
</comment>
<evidence type="ECO:0000313" key="11">
    <source>
        <dbReference type="Proteomes" id="UP001153365"/>
    </source>
</evidence>
<gene>
    <name evidence="10" type="ORF">PPACK8108_LOCUS8143</name>
</gene>
<dbReference type="PANTHER" id="PTHR23502">
    <property type="entry name" value="MAJOR FACILITATOR SUPERFAMILY"/>
    <property type="match status" value="1"/>
</dbReference>
<dbReference type="Pfam" id="PF07690">
    <property type="entry name" value="MFS_1"/>
    <property type="match status" value="1"/>
</dbReference>
<dbReference type="Proteomes" id="UP001153365">
    <property type="component" value="Unassembled WGS sequence"/>
</dbReference>
<dbReference type="Gene3D" id="1.20.1250.20">
    <property type="entry name" value="MFS general substrate transporter like domains"/>
    <property type="match status" value="1"/>
</dbReference>
<protein>
    <submittedName>
        <fullName evidence="10">Major facilitator superfamily domain-containing protein</fullName>
    </submittedName>
</protein>
<feature type="transmembrane region" description="Helical" evidence="8">
    <location>
        <begin position="512"/>
        <end position="534"/>
    </location>
</feature>
<dbReference type="PANTHER" id="PTHR23502:SF186">
    <property type="entry name" value="MAJOR FACILITATOR SUPERFAMILY (MFS) PROFILE DOMAIN-CONTAINING PROTEIN"/>
    <property type="match status" value="1"/>
</dbReference>